<dbReference type="Gene3D" id="1.20.1420.10">
    <property type="entry name" value="Talin, central domain"/>
    <property type="match status" value="1"/>
</dbReference>
<gene>
    <name evidence="1" type="ORF">BSL78_30037</name>
</gene>
<dbReference type="OrthoDB" id="5859304at2759"/>
<evidence type="ECO:0000313" key="2">
    <source>
        <dbReference type="Proteomes" id="UP000230750"/>
    </source>
</evidence>
<name>A0A2G8JBM8_STIJA</name>
<protein>
    <submittedName>
        <fullName evidence="1">Uncharacterized protein</fullName>
    </submittedName>
</protein>
<evidence type="ECO:0000313" key="1">
    <source>
        <dbReference type="EMBL" id="PIK33151.1"/>
    </source>
</evidence>
<organism evidence="1 2">
    <name type="scientific">Stichopus japonicus</name>
    <name type="common">Sea cucumber</name>
    <dbReference type="NCBI Taxonomy" id="307972"/>
    <lineage>
        <taxon>Eukaryota</taxon>
        <taxon>Metazoa</taxon>
        <taxon>Echinodermata</taxon>
        <taxon>Eleutherozoa</taxon>
        <taxon>Echinozoa</taxon>
        <taxon>Holothuroidea</taxon>
        <taxon>Aspidochirotacea</taxon>
        <taxon>Aspidochirotida</taxon>
        <taxon>Stichopodidae</taxon>
        <taxon>Apostichopus</taxon>
    </lineage>
</organism>
<sequence>MDIQMLCHVLETTTNNKREVAVTTEGFNQLKDHLMLEIREFTNNSKMLVTSLNHPVESLMSSMNECMHTLARLVMSGQRIVCSLHSELIASRLTHKICDVADHFTSVLQLVIESRGKANNSNMVQDVLRQAQTMAVLLSSLMRSIRMMQNYKQDGDRIIL</sequence>
<proteinExistence type="predicted"/>
<reference evidence="1 2" key="1">
    <citation type="journal article" date="2017" name="PLoS Biol.">
        <title>The sea cucumber genome provides insights into morphological evolution and visceral regeneration.</title>
        <authorList>
            <person name="Zhang X."/>
            <person name="Sun L."/>
            <person name="Yuan J."/>
            <person name="Sun Y."/>
            <person name="Gao Y."/>
            <person name="Zhang L."/>
            <person name="Li S."/>
            <person name="Dai H."/>
            <person name="Hamel J.F."/>
            <person name="Liu C."/>
            <person name="Yu Y."/>
            <person name="Liu S."/>
            <person name="Lin W."/>
            <person name="Guo K."/>
            <person name="Jin S."/>
            <person name="Xu P."/>
            <person name="Storey K.B."/>
            <person name="Huan P."/>
            <person name="Zhang T."/>
            <person name="Zhou Y."/>
            <person name="Zhang J."/>
            <person name="Lin C."/>
            <person name="Li X."/>
            <person name="Xing L."/>
            <person name="Huo D."/>
            <person name="Sun M."/>
            <person name="Wang L."/>
            <person name="Mercier A."/>
            <person name="Li F."/>
            <person name="Yang H."/>
            <person name="Xiang J."/>
        </authorList>
    </citation>
    <scope>NUCLEOTIDE SEQUENCE [LARGE SCALE GENOMIC DNA]</scope>
    <source>
        <strain evidence="1">Shaxun</strain>
        <tissue evidence="1">Muscle</tissue>
    </source>
</reference>
<keyword evidence="2" id="KW-1185">Reference proteome</keyword>
<dbReference type="AlphaFoldDB" id="A0A2G8JBM8"/>
<accession>A0A2G8JBM8</accession>
<dbReference type="EMBL" id="MRZV01002720">
    <property type="protein sequence ID" value="PIK33151.1"/>
    <property type="molecule type" value="Genomic_DNA"/>
</dbReference>
<comment type="caution">
    <text evidence="1">The sequence shown here is derived from an EMBL/GenBank/DDBJ whole genome shotgun (WGS) entry which is preliminary data.</text>
</comment>
<dbReference type="Proteomes" id="UP000230750">
    <property type="component" value="Unassembled WGS sequence"/>
</dbReference>